<dbReference type="EMBL" id="FMZL01000012">
    <property type="protein sequence ID" value="SDC38824.1"/>
    <property type="molecule type" value="Genomic_DNA"/>
</dbReference>
<dbReference type="AlphaFoldDB" id="A0A1G6L6F6"/>
<evidence type="ECO:0000256" key="5">
    <source>
        <dbReference type="ARBA" id="ARBA00023136"/>
    </source>
</evidence>
<sequence>MAPLLLVTLATAGVILQACFVRADRVGAYRRAAVLKGLAALAFVLVGATGATGATGMAEAPRPEAVAICLGLALGAVGDVLHALRFVWPARKRLLFNVGAASFLLGHLAYLAAVVPACAAPAWGLAASCALATAVDVAVLPRLAVQSRAELVAGGAYLAVTSAVVGFAVAGAAAVVLAPTAPAAFARLAPGATLAVGTAAFLCSDVMLAVNNFGGVNSRRLRAASLGTYYAGQMLIALSLAV</sequence>
<protein>
    <submittedName>
        <fullName evidence="7">YhhN-like protein</fullName>
    </submittedName>
</protein>
<evidence type="ECO:0000256" key="3">
    <source>
        <dbReference type="ARBA" id="ARBA00022692"/>
    </source>
</evidence>
<name>A0A1G6L6F6_9ACTN</name>
<dbReference type="Proteomes" id="UP000198528">
    <property type="component" value="Unassembled WGS sequence"/>
</dbReference>
<evidence type="ECO:0000256" key="1">
    <source>
        <dbReference type="ARBA" id="ARBA00004141"/>
    </source>
</evidence>
<keyword evidence="8" id="KW-1185">Reference proteome</keyword>
<evidence type="ECO:0000256" key="2">
    <source>
        <dbReference type="ARBA" id="ARBA00007375"/>
    </source>
</evidence>
<accession>A0A1G6L6F6</accession>
<gene>
    <name evidence="7" type="ORF">SAMN04487824_11220</name>
</gene>
<dbReference type="GO" id="GO:0016020">
    <property type="term" value="C:membrane"/>
    <property type="evidence" value="ECO:0007669"/>
    <property type="project" value="UniProtKB-SubCell"/>
</dbReference>
<dbReference type="Pfam" id="PF07947">
    <property type="entry name" value="YhhN"/>
    <property type="match status" value="1"/>
</dbReference>
<dbReference type="InterPro" id="IPR012506">
    <property type="entry name" value="TMEM86B-like"/>
</dbReference>
<feature type="transmembrane region" description="Helical" evidence="6">
    <location>
        <begin position="108"/>
        <end position="139"/>
    </location>
</feature>
<dbReference type="GO" id="GO:0016787">
    <property type="term" value="F:hydrolase activity"/>
    <property type="evidence" value="ECO:0007669"/>
    <property type="project" value="TreeGrafter"/>
</dbReference>
<dbReference type="RefSeq" id="WP_090846608.1">
    <property type="nucleotide sequence ID" value="NZ_FMZL01000012.1"/>
</dbReference>
<feature type="transmembrane region" description="Helical" evidence="6">
    <location>
        <begin position="184"/>
        <end position="209"/>
    </location>
</feature>
<reference evidence="8" key="1">
    <citation type="submission" date="2016-10" db="EMBL/GenBank/DDBJ databases">
        <authorList>
            <person name="Varghese N."/>
            <person name="Submissions S."/>
        </authorList>
    </citation>
    <scope>NUCLEOTIDE SEQUENCE [LARGE SCALE GENOMIC DNA]</scope>
    <source>
        <strain evidence="8">DSM 22619</strain>
    </source>
</reference>
<comment type="similarity">
    <text evidence="2">Belongs to the TMEM86 family.</text>
</comment>
<feature type="transmembrane region" description="Helical" evidence="6">
    <location>
        <begin position="65"/>
        <end position="88"/>
    </location>
</feature>
<keyword evidence="3 6" id="KW-0812">Transmembrane</keyword>
<evidence type="ECO:0000256" key="6">
    <source>
        <dbReference type="SAM" id="Phobius"/>
    </source>
</evidence>
<comment type="subcellular location">
    <subcellularLocation>
        <location evidence="1">Membrane</location>
        <topology evidence="1">Multi-pass membrane protein</topology>
    </subcellularLocation>
</comment>
<dbReference type="PANTHER" id="PTHR31885:SF6">
    <property type="entry name" value="GH04784P"/>
    <property type="match status" value="1"/>
</dbReference>
<evidence type="ECO:0000313" key="7">
    <source>
        <dbReference type="EMBL" id="SDC38824.1"/>
    </source>
</evidence>
<dbReference type="STRING" id="604330.SAMN04489857_0114"/>
<feature type="transmembrane region" description="Helical" evidence="6">
    <location>
        <begin position="151"/>
        <end position="178"/>
    </location>
</feature>
<evidence type="ECO:0000256" key="4">
    <source>
        <dbReference type="ARBA" id="ARBA00022989"/>
    </source>
</evidence>
<evidence type="ECO:0000313" key="8">
    <source>
        <dbReference type="Proteomes" id="UP000198528"/>
    </source>
</evidence>
<keyword evidence="5 6" id="KW-0472">Membrane</keyword>
<proteinExistence type="inferred from homology"/>
<dbReference type="PANTHER" id="PTHR31885">
    <property type="entry name" value="GH04784P"/>
    <property type="match status" value="1"/>
</dbReference>
<feature type="transmembrane region" description="Helical" evidence="6">
    <location>
        <begin position="33"/>
        <end position="53"/>
    </location>
</feature>
<keyword evidence="4 6" id="KW-1133">Transmembrane helix</keyword>
<organism evidence="7 8">
    <name type="scientific">Parafannyhessea umbonata</name>
    <dbReference type="NCBI Taxonomy" id="604330"/>
    <lineage>
        <taxon>Bacteria</taxon>
        <taxon>Bacillati</taxon>
        <taxon>Actinomycetota</taxon>
        <taxon>Coriobacteriia</taxon>
        <taxon>Coriobacteriales</taxon>
        <taxon>Atopobiaceae</taxon>
        <taxon>Parafannyhessea</taxon>
    </lineage>
</organism>